<reference evidence="2 3" key="1">
    <citation type="journal article" date="2016" name="PLoS ONE">
        <title>A First Insight into the Genome of the Filter-Feeder Mussel Mytilus galloprovincialis.</title>
        <authorList>
            <person name="Murgarella M."/>
            <person name="Puiu D."/>
            <person name="Novoa B."/>
            <person name="Figueras A."/>
            <person name="Posada D."/>
            <person name="Canchaya C."/>
        </authorList>
    </citation>
    <scope>NUCLEOTIDE SEQUENCE [LARGE SCALE GENOMIC DNA]</scope>
    <source>
        <tissue evidence="2">Muscle</tissue>
    </source>
</reference>
<protein>
    <recommendedName>
        <fullName evidence="1">DZIP3-like HEPN domain-containing protein</fullName>
    </recommendedName>
</protein>
<feature type="non-terminal residue" evidence="2">
    <location>
        <position position="1"/>
    </location>
</feature>
<evidence type="ECO:0000259" key="1">
    <source>
        <dbReference type="Pfam" id="PF18738"/>
    </source>
</evidence>
<evidence type="ECO:0000313" key="3">
    <source>
        <dbReference type="Proteomes" id="UP000266721"/>
    </source>
</evidence>
<proteinExistence type="predicted"/>
<keyword evidence="3" id="KW-1185">Reference proteome</keyword>
<feature type="domain" description="DZIP3-like HEPN" evidence="1">
    <location>
        <begin position="78"/>
        <end position="142"/>
    </location>
</feature>
<dbReference type="EMBL" id="KV584590">
    <property type="protein sequence ID" value="OPL33156.1"/>
    <property type="molecule type" value="Genomic_DNA"/>
</dbReference>
<dbReference type="Proteomes" id="UP000266721">
    <property type="component" value="Unassembled WGS sequence"/>
</dbReference>
<evidence type="ECO:0000313" key="2">
    <source>
        <dbReference type="EMBL" id="OPL33156.1"/>
    </source>
</evidence>
<dbReference type="Pfam" id="PF18738">
    <property type="entry name" value="HEPN_DZIP3"/>
    <property type="match status" value="1"/>
</dbReference>
<name>A0A3L5TTB0_MYTGA</name>
<dbReference type="AlphaFoldDB" id="A0A3L5TTB0"/>
<dbReference type="InterPro" id="IPR041249">
    <property type="entry name" value="HEPN_DZIP3"/>
</dbReference>
<comment type="caution">
    <text evidence="2">The sequence shown here is derived from an EMBL/GenBank/DDBJ whole genome shotgun (WGS) entry which is preliminary data.</text>
</comment>
<gene>
    <name evidence="2" type="ORF">AM593_07053</name>
</gene>
<organism evidence="2 3">
    <name type="scientific">Mytilus galloprovincialis</name>
    <name type="common">Mediterranean mussel</name>
    <dbReference type="NCBI Taxonomy" id="29158"/>
    <lineage>
        <taxon>Eukaryota</taxon>
        <taxon>Metazoa</taxon>
        <taxon>Spiralia</taxon>
        <taxon>Lophotrochozoa</taxon>
        <taxon>Mollusca</taxon>
        <taxon>Bivalvia</taxon>
        <taxon>Autobranchia</taxon>
        <taxon>Pteriomorphia</taxon>
        <taxon>Mytilida</taxon>
        <taxon>Mytiloidea</taxon>
        <taxon>Mytilidae</taxon>
        <taxon>Mytilinae</taxon>
        <taxon>Mytilus</taxon>
    </lineage>
</organism>
<feature type="non-terminal residue" evidence="2">
    <location>
        <position position="154"/>
    </location>
</feature>
<accession>A0A3L5TTB0</accession>
<sequence length="154" mass="17832">MPRLHRATLSATLFFKMTLTINDLGSKLHTKDTVISDGPMASQAAEETNFIRHVRLSYLLLKIAPLTVREYFDKEFHPDELSRFLFRNMYKLRELYDNKIISLPQWLLLFPKKDNVVSSGSFDIQTMCLLLRNFTEMQIPTTLPHPADNKVGSD</sequence>